<organism evidence="3 4">
    <name type="scientific">Orchesella dallaii</name>
    <dbReference type="NCBI Taxonomy" id="48710"/>
    <lineage>
        <taxon>Eukaryota</taxon>
        <taxon>Metazoa</taxon>
        <taxon>Ecdysozoa</taxon>
        <taxon>Arthropoda</taxon>
        <taxon>Hexapoda</taxon>
        <taxon>Collembola</taxon>
        <taxon>Entomobryomorpha</taxon>
        <taxon>Entomobryoidea</taxon>
        <taxon>Orchesellidae</taxon>
        <taxon>Orchesellinae</taxon>
        <taxon>Orchesella</taxon>
    </lineage>
</organism>
<keyword evidence="2" id="KW-0472">Membrane</keyword>
<proteinExistence type="predicted"/>
<comment type="caution">
    <text evidence="3">The sequence shown here is derived from an EMBL/GenBank/DDBJ whole genome shotgun (WGS) entry which is preliminary data.</text>
</comment>
<reference evidence="3 4" key="1">
    <citation type="submission" date="2024-08" db="EMBL/GenBank/DDBJ databases">
        <authorList>
            <person name="Cucini C."/>
            <person name="Frati F."/>
        </authorList>
    </citation>
    <scope>NUCLEOTIDE SEQUENCE [LARGE SCALE GENOMIC DNA]</scope>
</reference>
<keyword evidence="2" id="KW-1133">Transmembrane helix</keyword>
<evidence type="ECO:0000313" key="4">
    <source>
        <dbReference type="Proteomes" id="UP001642540"/>
    </source>
</evidence>
<feature type="transmembrane region" description="Helical" evidence="2">
    <location>
        <begin position="92"/>
        <end position="116"/>
    </location>
</feature>
<feature type="compositionally biased region" description="Low complexity" evidence="1">
    <location>
        <begin position="149"/>
        <end position="214"/>
    </location>
</feature>
<accession>A0ABP1PRP3</accession>
<protein>
    <submittedName>
        <fullName evidence="3">Uncharacterized protein</fullName>
    </submittedName>
</protein>
<feature type="region of interest" description="Disordered" evidence="1">
    <location>
        <begin position="124"/>
        <end position="214"/>
    </location>
</feature>
<sequence>MNTSNFCVISITVVLLTGYLNFGYTNHIPSSASATSKSWPTTTNTTNLSAYPTSYFTLPGGVNFTFYDPILTLVNKTRSIPNLVARHGDFKLLQAVLLKAVGAIFAGIAIIIAEAFKLKKQKHESKPLPAPPPPSISYGGVPASSYDTPPSSSYGAPPSSSHDTPPASSYGAPPSSSYGAPPASSYGTPPSSSYGAPPSSSYGVPPSTYMKPNR</sequence>
<gene>
    <name evidence="3" type="ORF">ODALV1_LOCUS2994</name>
</gene>
<keyword evidence="2" id="KW-0812">Transmembrane</keyword>
<name>A0ABP1PRP3_9HEXA</name>
<dbReference type="EMBL" id="CAXLJM020000007">
    <property type="protein sequence ID" value="CAL8074791.1"/>
    <property type="molecule type" value="Genomic_DNA"/>
</dbReference>
<dbReference type="Proteomes" id="UP001642540">
    <property type="component" value="Unassembled WGS sequence"/>
</dbReference>
<evidence type="ECO:0000256" key="1">
    <source>
        <dbReference type="SAM" id="MobiDB-lite"/>
    </source>
</evidence>
<evidence type="ECO:0000313" key="3">
    <source>
        <dbReference type="EMBL" id="CAL8074791.1"/>
    </source>
</evidence>
<keyword evidence="4" id="KW-1185">Reference proteome</keyword>
<evidence type="ECO:0000256" key="2">
    <source>
        <dbReference type="SAM" id="Phobius"/>
    </source>
</evidence>